<evidence type="ECO:0000313" key="1">
    <source>
        <dbReference type="EMBL" id="KZM70536.1"/>
    </source>
</evidence>
<name>A0A164JM80_9NOCA</name>
<sequence length="257" mass="27443">MFVALTSASGSPGTSTTALGLALCAPADDVFYVEADPCGGSFLHSGYYRSERPRRTSVVGLIEAHQAGRLADGIREQAEPIPDTRVQALTGMWTTRQAMVTRTIWGPLGRFLAESTTCGVTVVADTGRYGHRYGATDLLTAADVVGVVCRAGLAELGVLHGVLPDLRRDLTAAGSTAVLGVILVGSHYSPSEVRRALGVDVLTTLPYAPDHAAVFSHGARLRRFRQTRSRYLAELRRTWPRLADVSVARPGDGRSGR</sequence>
<organism evidence="1 2">
    <name type="scientific">Nocardia terpenica</name>
    <dbReference type="NCBI Taxonomy" id="455432"/>
    <lineage>
        <taxon>Bacteria</taxon>
        <taxon>Bacillati</taxon>
        <taxon>Actinomycetota</taxon>
        <taxon>Actinomycetes</taxon>
        <taxon>Mycobacteriales</taxon>
        <taxon>Nocardiaceae</taxon>
        <taxon>Nocardia</taxon>
    </lineage>
</organism>
<gene>
    <name evidence="1" type="ORF">AWN90_38780</name>
</gene>
<evidence type="ECO:0008006" key="3">
    <source>
        <dbReference type="Google" id="ProtNLM"/>
    </source>
</evidence>
<proteinExistence type="predicted"/>
<evidence type="ECO:0000313" key="2">
    <source>
        <dbReference type="Proteomes" id="UP000076512"/>
    </source>
</evidence>
<dbReference type="OrthoDB" id="5243870at2"/>
<dbReference type="STRING" id="455432.AWN90_38780"/>
<dbReference type="InterPro" id="IPR027417">
    <property type="entry name" value="P-loop_NTPase"/>
</dbReference>
<comment type="caution">
    <text evidence="1">The sequence shown here is derived from an EMBL/GenBank/DDBJ whole genome shotgun (WGS) entry which is preliminary data.</text>
</comment>
<dbReference type="Proteomes" id="UP000076512">
    <property type="component" value="Unassembled WGS sequence"/>
</dbReference>
<dbReference type="AlphaFoldDB" id="A0A164JM80"/>
<accession>A0A164JM80</accession>
<dbReference type="EMBL" id="LWGR01000013">
    <property type="protein sequence ID" value="KZM70536.1"/>
    <property type="molecule type" value="Genomic_DNA"/>
</dbReference>
<dbReference type="Gene3D" id="3.40.50.300">
    <property type="entry name" value="P-loop containing nucleotide triphosphate hydrolases"/>
    <property type="match status" value="1"/>
</dbReference>
<dbReference type="SUPFAM" id="SSF52540">
    <property type="entry name" value="P-loop containing nucleoside triphosphate hydrolases"/>
    <property type="match status" value="1"/>
</dbReference>
<protein>
    <recommendedName>
        <fullName evidence="3">MinD-like ATPase involved in chromosome partitioning or flagellar assembly</fullName>
    </recommendedName>
</protein>
<keyword evidence="2" id="KW-1185">Reference proteome</keyword>
<reference evidence="1 2" key="1">
    <citation type="submission" date="2016-04" db="EMBL/GenBank/DDBJ databases">
        <authorList>
            <person name="Evans L.H."/>
            <person name="Alamgir A."/>
            <person name="Owens N."/>
            <person name="Weber N.D."/>
            <person name="Virtaneva K."/>
            <person name="Barbian K."/>
            <person name="Babar A."/>
            <person name="Rosenke K."/>
        </authorList>
    </citation>
    <scope>NUCLEOTIDE SEQUENCE [LARGE SCALE GENOMIC DNA]</scope>
    <source>
        <strain evidence="1 2">IFM 0406</strain>
    </source>
</reference>
<dbReference type="RefSeq" id="WP_067593653.1">
    <property type="nucleotide sequence ID" value="NZ_JABMCZ010000003.1"/>
</dbReference>